<dbReference type="SUPFAM" id="SSF51735">
    <property type="entry name" value="NAD(P)-binding Rossmann-fold domains"/>
    <property type="match status" value="1"/>
</dbReference>
<comment type="caution">
    <text evidence="8">The sequence shown here is derived from an EMBL/GenBank/DDBJ whole genome shotgun (WGS) entry which is preliminary data.</text>
</comment>
<dbReference type="InterPro" id="IPR036291">
    <property type="entry name" value="NAD(P)-bd_dom_sf"/>
</dbReference>
<feature type="domain" description="Siroheme synthase central" evidence="7">
    <location>
        <begin position="120"/>
        <end position="144"/>
    </location>
</feature>
<dbReference type="GO" id="GO:0019354">
    <property type="term" value="P:siroheme biosynthetic process"/>
    <property type="evidence" value="ECO:0007669"/>
    <property type="project" value="UniProtKB-UniPathway"/>
</dbReference>
<protein>
    <recommendedName>
        <fullName evidence="2">precorrin-2 dehydrogenase</fullName>
        <ecNumber evidence="2">1.3.1.76</ecNumber>
    </recommendedName>
</protein>
<evidence type="ECO:0000256" key="5">
    <source>
        <dbReference type="ARBA" id="ARBA00023244"/>
    </source>
</evidence>
<dbReference type="EMBL" id="QQZY01000001">
    <property type="protein sequence ID" value="RDI76088.1"/>
    <property type="molecule type" value="Genomic_DNA"/>
</dbReference>
<dbReference type="InterPro" id="IPR006367">
    <property type="entry name" value="Sirohaem_synthase_N"/>
</dbReference>
<dbReference type="GO" id="GO:0004325">
    <property type="term" value="F:ferrochelatase activity"/>
    <property type="evidence" value="ECO:0007669"/>
    <property type="project" value="InterPro"/>
</dbReference>
<evidence type="ECO:0000256" key="2">
    <source>
        <dbReference type="ARBA" id="ARBA00012400"/>
    </source>
</evidence>
<reference evidence="8 9" key="1">
    <citation type="submission" date="2018-07" db="EMBL/GenBank/DDBJ databases">
        <title>High-quality-draft genome sequence of Gaiella occulta.</title>
        <authorList>
            <person name="Severino R."/>
            <person name="Froufe H.J.C."/>
            <person name="Rainey F.A."/>
            <person name="Barroso C."/>
            <person name="Albuquerque L."/>
            <person name="Lobo-Da-Cunha A."/>
            <person name="Da Costa M.S."/>
            <person name="Egas C."/>
        </authorList>
    </citation>
    <scope>NUCLEOTIDE SEQUENCE [LARGE SCALE GENOMIC DNA]</scope>
    <source>
        <strain evidence="8 9">F2-233</strain>
    </source>
</reference>
<evidence type="ECO:0000256" key="4">
    <source>
        <dbReference type="ARBA" id="ARBA00023027"/>
    </source>
</evidence>
<dbReference type="EC" id="1.3.1.76" evidence="2"/>
<dbReference type="Gene3D" id="3.40.50.720">
    <property type="entry name" value="NAD(P)-binding Rossmann-like Domain"/>
    <property type="match status" value="1"/>
</dbReference>
<dbReference type="Pfam" id="PF13241">
    <property type="entry name" value="NAD_binding_7"/>
    <property type="match status" value="1"/>
</dbReference>
<dbReference type="SUPFAM" id="SSF75615">
    <property type="entry name" value="Siroheme synthase middle domains-like"/>
    <property type="match status" value="1"/>
</dbReference>
<accession>A0A7M2Z105</accession>
<dbReference type="PANTHER" id="PTHR35330:SF1">
    <property type="entry name" value="SIROHEME BIOSYNTHESIS PROTEIN MET8"/>
    <property type="match status" value="1"/>
</dbReference>
<keyword evidence="4" id="KW-0520">NAD</keyword>
<evidence type="ECO:0000313" key="8">
    <source>
        <dbReference type="EMBL" id="RDI76088.1"/>
    </source>
</evidence>
<dbReference type="RefSeq" id="WP_181813301.1">
    <property type="nucleotide sequence ID" value="NZ_QQZY01000001.1"/>
</dbReference>
<dbReference type="PANTHER" id="PTHR35330">
    <property type="entry name" value="SIROHEME BIOSYNTHESIS PROTEIN MET8"/>
    <property type="match status" value="1"/>
</dbReference>
<sequence length="187" mass="20179">MDGPRYYMACLDLTGRSVLVVGGGRVALEKVEGLLASGADVTVVAPQVVPELTRLAVTLVRRGYRSEDLDGRFLVVAATSTTSVNRRVFRDAEARAQLCNVVDVPELCSFILPAVHRHDPIAVAVSTGGASPALAQRLRDEIAAVVRPEHADLARRLRALRPFAQSHFATYEERKAYFAGLVAEALG</sequence>
<evidence type="ECO:0000256" key="3">
    <source>
        <dbReference type="ARBA" id="ARBA00023002"/>
    </source>
</evidence>
<dbReference type="AlphaFoldDB" id="A0A7M2Z105"/>
<name>A0A7M2Z105_9ACTN</name>
<comment type="pathway">
    <text evidence="1">Porphyrin-containing compound metabolism; siroheme biosynthesis; sirohydrochlorin from precorrin-2: step 1/1.</text>
</comment>
<evidence type="ECO:0000313" key="9">
    <source>
        <dbReference type="Proteomes" id="UP000254134"/>
    </source>
</evidence>
<comment type="catalytic activity">
    <reaction evidence="6">
        <text>precorrin-2 + NAD(+) = sirohydrochlorin + NADH + 2 H(+)</text>
        <dbReference type="Rhea" id="RHEA:15613"/>
        <dbReference type="ChEBI" id="CHEBI:15378"/>
        <dbReference type="ChEBI" id="CHEBI:57540"/>
        <dbReference type="ChEBI" id="CHEBI:57945"/>
        <dbReference type="ChEBI" id="CHEBI:58351"/>
        <dbReference type="ChEBI" id="CHEBI:58827"/>
        <dbReference type="EC" id="1.3.1.76"/>
    </reaction>
</comment>
<dbReference type="GO" id="GO:0043115">
    <property type="term" value="F:precorrin-2 dehydrogenase activity"/>
    <property type="evidence" value="ECO:0007669"/>
    <property type="project" value="UniProtKB-EC"/>
</dbReference>
<dbReference type="Gene3D" id="3.30.160.110">
    <property type="entry name" value="Siroheme synthase, domain 2"/>
    <property type="match status" value="1"/>
</dbReference>
<dbReference type="InterPro" id="IPR028161">
    <property type="entry name" value="Met8-like"/>
</dbReference>
<dbReference type="UniPathway" id="UPA00262">
    <property type="reaction ID" value="UER00222"/>
</dbReference>
<dbReference type="Pfam" id="PF14824">
    <property type="entry name" value="Sirohm_synth_M"/>
    <property type="match status" value="1"/>
</dbReference>
<dbReference type="InterPro" id="IPR028281">
    <property type="entry name" value="Sirohaem_synthase_central"/>
</dbReference>
<evidence type="ECO:0000256" key="6">
    <source>
        <dbReference type="ARBA" id="ARBA00047561"/>
    </source>
</evidence>
<gene>
    <name evidence="8" type="ORF">Gocc_0507</name>
</gene>
<organism evidence="8 9">
    <name type="scientific">Gaiella occulta</name>
    <dbReference type="NCBI Taxonomy" id="1002870"/>
    <lineage>
        <taxon>Bacteria</taxon>
        <taxon>Bacillati</taxon>
        <taxon>Actinomycetota</taxon>
        <taxon>Thermoleophilia</taxon>
        <taxon>Gaiellales</taxon>
        <taxon>Gaiellaceae</taxon>
        <taxon>Gaiella</taxon>
    </lineage>
</organism>
<proteinExistence type="predicted"/>
<keyword evidence="9" id="KW-1185">Reference proteome</keyword>
<reference evidence="9" key="2">
    <citation type="journal article" date="2019" name="MicrobiologyOpen">
        <title>High-quality draft genome sequence of Gaiella occulta isolated from a 150 meter deep mineral water borehole and comparison with the genome sequences of other deep-branching lineages of the phylum Actinobacteria.</title>
        <authorList>
            <person name="Severino R."/>
            <person name="Froufe H.J.C."/>
            <person name="Barroso C."/>
            <person name="Albuquerque L."/>
            <person name="Lobo-da-Cunha A."/>
            <person name="da Costa M.S."/>
            <person name="Egas C."/>
        </authorList>
    </citation>
    <scope>NUCLEOTIDE SEQUENCE [LARGE SCALE GENOMIC DNA]</scope>
    <source>
        <strain evidence="9">F2-233</strain>
    </source>
</reference>
<evidence type="ECO:0000256" key="1">
    <source>
        <dbReference type="ARBA" id="ARBA00005010"/>
    </source>
</evidence>
<dbReference type="Proteomes" id="UP000254134">
    <property type="component" value="Unassembled WGS sequence"/>
</dbReference>
<keyword evidence="5" id="KW-0627">Porphyrin biosynthesis</keyword>
<keyword evidence="3" id="KW-0560">Oxidoreductase</keyword>
<evidence type="ECO:0000259" key="7">
    <source>
        <dbReference type="Pfam" id="PF14824"/>
    </source>
</evidence>
<dbReference type="NCBIfam" id="TIGR01470">
    <property type="entry name" value="cysG_Nterm"/>
    <property type="match status" value="1"/>
</dbReference>